<dbReference type="PANTHER" id="PTHR42842:SF3">
    <property type="entry name" value="FAD_NAD(P)-BINDING OXIDOREDUCTASE FAMILY PROTEIN"/>
    <property type="match status" value="1"/>
</dbReference>
<evidence type="ECO:0000313" key="2">
    <source>
        <dbReference type="EMBL" id="ADY61946.1"/>
    </source>
</evidence>
<dbReference type="Gene3D" id="3.30.70.2700">
    <property type="match status" value="1"/>
</dbReference>
<accession>F0SKG5</accession>
<organism evidence="2 3">
    <name type="scientific">Rubinisphaera brasiliensis (strain ATCC 49424 / DSM 5305 / JCM 21570 / IAM 15109 / NBRC 103401 / IFAM 1448)</name>
    <name type="common">Planctomyces brasiliensis</name>
    <dbReference type="NCBI Taxonomy" id="756272"/>
    <lineage>
        <taxon>Bacteria</taxon>
        <taxon>Pseudomonadati</taxon>
        <taxon>Planctomycetota</taxon>
        <taxon>Planctomycetia</taxon>
        <taxon>Planctomycetales</taxon>
        <taxon>Planctomycetaceae</taxon>
        <taxon>Rubinisphaera</taxon>
    </lineage>
</organism>
<dbReference type="eggNOG" id="COG2509">
    <property type="taxonomic scope" value="Bacteria"/>
</dbReference>
<keyword evidence="3" id="KW-1185">Reference proteome</keyword>
<reference evidence="3" key="1">
    <citation type="submission" date="2011-02" db="EMBL/GenBank/DDBJ databases">
        <title>The complete genome of Planctomyces brasiliensis DSM 5305.</title>
        <authorList>
            <person name="Lucas S."/>
            <person name="Copeland A."/>
            <person name="Lapidus A."/>
            <person name="Bruce D."/>
            <person name="Goodwin L."/>
            <person name="Pitluck S."/>
            <person name="Kyrpides N."/>
            <person name="Mavromatis K."/>
            <person name="Pagani I."/>
            <person name="Ivanova N."/>
            <person name="Ovchinnikova G."/>
            <person name="Lu M."/>
            <person name="Detter J.C."/>
            <person name="Han C."/>
            <person name="Land M."/>
            <person name="Hauser L."/>
            <person name="Markowitz V."/>
            <person name="Cheng J.-F."/>
            <person name="Hugenholtz P."/>
            <person name="Woyke T."/>
            <person name="Wu D."/>
            <person name="Tindall B."/>
            <person name="Pomrenke H.G."/>
            <person name="Brambilla E."/>
            <person name="Klenk H.-P."/>
            <person name="Eisen J.A."/>
        </authorList>
    </citation>
    <scope>NUCLEOTIDE SEQUENCE [LARGE SCALE GENOMIC DNA]</scope>
    <source>
        <strain evidence="3">ATCC 49424 / DSM 5305 / JCM 21570 / NBRC 103401 / IFAM 1448</strain>
    </source>
</reference>
<dbReference type="KEGG" id="pbs:Plabr_4373"/>
<dbReference type="Proteomes" id="UP000006860">
    <property type="component" value="Chromosome"/>
</dbReference>
<dbReference type="SUPFAM" id="SSF51905">
    <property type="entry name" value="FAD/NAD(P)-binding domain"/>
    <property type="match status" value="1"/>
</dbReference>
<dbReference type="STRING" id="756272.Plabr_4373"/>
<sequence>MKLRLTNLMLPVLENEHSLPEMISQRLGVTPEDLLDWRILRKSLDARNRYDLQFVYTLQVHLPDDLSTRSRFDSLPGVSRFSPADFEDPTPGAQSSAHRPVVVGSGPAGLLAGYYLAKKGYQPLVLERGKAVKERVPAIRTFDRGGEFDRENNYLFGEGGAGCFSDGKLTCRLSGPDVDWVLEAFVVCGGKSSIVYEQRPHLGSNKLPMICRNFRRKIEEYGGEYRFDCCVEKLDVRDGKVRGLHTSSGYIETEHVILGIGHSARDTYEMLHDIGVPIQQKPFQLGLRIEQPQDQVNNHKYGQPEYEQILGAADYSMVAKGNRDLYTFCMCAGGFVIPSVSEPEMFCSNGMSRSRHDTAFANSGLMVTLNPEEFGSRHPLAGVELQRKFERVAYKIGRNDYLSPIQWASDFVKQKGSQDPQIPSSYERGVVAADLSEVLPEPVLKALLAGLPLLDKRWKGDFLKNATLVGPEMRGSAPVRIERDRDNRQTPGFDGLYPVGEGAGYAGGIVTAAVDGLRSARHLVANFAPVSAQ</sequence>
<dbReference type="AlphaFoldDB" id="F0SKG5"/>
<dbReference type="Gene3D" id="3.50.50.60">
    <property type="entry name" value="FAD/NAD(P)-binding domain"/>
    <property type="match status" value="2"/>
</dbReference>
<dbReference type="PRINTS" id="PR00419">
    <property type="entry name" value="ADXRDTASE"/>
</dbReference>
<dbReference type="PANTHER" id="PTHR42842">
    <property type="entry name" value="FAD/NAD(P)-BINDING OXIDOREDUCTASE"/>
    <property type="match status" value="1"/>
</dbReference>
<dbReference type="EMBL" id="CP002546">
    <property type="protein sequence ID" value="ADY61946.1"/>
    <property type="molecule type" value="Genomic_DNA"/>
</dbReference>
<feature type="domain" description="FAD-dependent protein C-terminal" evidence="1">
    <location>
        <begin position="282"/>
        <end position="474"/>
    </location>
</feature>
<name>F0SKG5_RUBBR</name>
<dbReference type="Pfam" id="PF13450">
    <property type="entry name" value="NAD_binding_8"/>
    <property type="match status" value="1"/>
</dbReference>
<evidence type="ECO:0000313" key="3">
    <source>
        <dbReference type="Proteomes" id="UP000006860"/>
    </source>
</evidence>
<dbReference type="InterPro" id="IPR028348">
    <property type="entry name" value="FAD-binding_protein"/>
</dbReference>
<dbReference type="PIRSF" id="PIRSF038984">
    <property type="entry name" value="FAD_binding_protein"/>
    <property type="match status" value="1"/>
</dbReference>
<proteinExistence type="predicted"/>
<dbReference type="Pfam" id="PF21688">
    <property type="entry name" value="FAD-depend_C"/>
    <property type="match status" value="1"/>
</dbReference>
<dbReference type="InterPro" id="IPR049516">
    <property type="entry name" value="FAD-depend_C"/>
</dbReference>
<evidence type="ECO:0000259" key="1">
    <source>
        <dbReference type="Pfam" id="PF21688"/>
    </source>
</evidence>
<dbReference type="OrthoDB" id="9772594at2"/>
<dbReference type="RefSeq" id="WP_013630651.1">
    <property type="nucleotide sequence ID" value="NC_015174.1"/>
</dbReference>
<gene>
    <name evidence="2" type="ordered locus">Plabr_4373</name>
</gene>
<dbReference type="InterPro" id="IPR036188">
    <property type="entry name" value="FAD/NAD-bd_sf"/>
</dbReference>
<dbReference type="HOGENOM" id="CLU_028644_3_0_0"/>
<protein>
    <submittedName>
        <fullName evidence="2">FAD dependent oxidoreductase</fullName>
    </submittedName>
</protein>